<proteinExistence type="predicted"/>
<reference evidence="2" key="1">
    <citation type="submission" date="2021-02" db="EMBL/GenBank/DDBJ databases">
        <authorList>
            <person name="Nowell W R."/>
        </authorList>
    </citation>
    <scope>NUCLEOTIDE SEQUENCE</scope>
</reference>
<feature type="compositionally biased region" description="Polar residues" evidence="1">
    <location>
        <begin position="228"/>
        <end position="242"/>
    </location>
</feature>
<gene>
    <name evidence="2" type="ORF">LUA448_LOCUS6312</name>
</gene>
<name>A0A817SC27_9BILA</name>
<evidence type="ECO:0008006" key="4">
    <source>
        <dbReference type="Google" id="ProtNLM"/>
    </source>
</evidence>
<feature type="compositionally biased region" description="Low complexity" evidence="1">
    <location>
        <begin position="326"/>
        <end position="339"/>
    </location>
</feature>
<feature type="compositionally biased region" description="Basic and acidic residues" evidence="1">
    <location>
        <begin position="364"/>
        <end position="374"/>
    </location>
</feature>
<feature type="compositionally biased region" description="Polar residues" evidence="1">
    <location>
        <begin position="352"/>
        <end position="363"/>
    </location>
</feature>
<accession>A0A817SC27</accession>
<protein>
    <recommendedName>
        <fullName evidence="4">F-box domain-containing protein</fullName>
    </recommendedName>
</protein>
<dbReference type="AlphaFoldDB" id="A0A817SC27"/>
<evidence type="ECO:0000256" key="1">
    <source>
        <dbReference type="SAM" id="MobiDB-lite"/>
    </source>
</evidence>
<sequence>MNKRHFHFQDLPVERLRHVFKYLAPHDLANPFERLKQQFDIMLAQQPLCLPNNRQMSIQLYYYYLKKISVECVEDAPVNDYAEEIDTYELDYVEDERLVQLAAIHCWHHLREINLEGDYPDDTSVVGDNISHLLHTAQRSLYFSELYIELDLDYGCVLSLNKQLGRLLGRQLSILHFTTKEANSSLGDLVRVIDNLGVNMINNYPNQNNRNNIDRNNQQNSSKRFYDQPTNIQYNDSNNQRQIRLVPPPSRKNMDLVDSPLTPGRCTHSELNDDDDFQPDVQNKKQRQRSTELEFDNQWDNRQQNHSSDNSSLQQQQQYHHHHQHQQIQIHDTNNDNNNPSPPRLTQRHEQSQLQQHRFSLRTTDARTIAHENRSNQQRNRITNESTRYAQTRFPFQPFVIRFASGNVKEKEAAYELVNHYKDIHHTDMSIAHIRQSTLKCQQNDYDLLIYVKDSLSFITLFNQQNWPKKIGAMEFTFPSTPSFPPQLAFIIKNVDLRINMDDFTKEVETTYPEIHNVIRLKNKFQNNIKLNKN</sequence>
<evidence type="ECO:0000313" key="3">
    <source>
        <dbReference type="Proteomes" id="UP000663833"/>
    </source>
</evidence>
<dbReference type="Proteomes" id="UP000663833">
    <property type="component" value="Unassembled WGS sequence"/>
</dbReference>
<organism evidence="2 3">
    <name type="scientific">Rotaria socialis</name>
    <dbReference type="NCBI Taxonomy" id="392032"/>
    <lineage>
        <taxon>Eukaryota</taxon>
        <taxon>Metazoa</taxon>
        <taxon>Spiralia</taxon>
        <taxon>Gnathifera</taxon>
        <taxon>Rotifera</taxon>
        <taxon>Eurotatoria</taxon>
        <taxon>Bdelloidea</taxon>
        <taxon>Philodinida</taxon>
        <taxon>Philodinidae</taxon>
        <taxon>Rotaria</taxon>
    </lineage>
</organism>
<comment type="caution">
    <text evidence="2">The sequence shown here is derived from an EMBL/GenBank/DDBJ whole genome shotgun (WGS) entry which is preliminary data.</text>
</comment>
<dbReference type="EMBL" id="CAJNYD010000594">
    <property type="protein sequence ID" value="CAF3277290.1"/>
    <property type="molecule type" value="Genomic_DNA"/>
</dbReference>
<feature type="compositionally biased region" description="Low complexity" evidence="1">
    <location>
        <begin position="304"/>
        <end position="318"/>
    </location>
</feature>
<feature type="region of interest" description="Disordered" evidence="1">
    <location>
        <begin position="228"/>
        <end position="382"/>
    </location>
</feature>
<evidence type="ECO:0000313" key="2">
    <source>
        <dbReference type="EMBL" id="CAF3277290.1"/>
    </source>
</evidence>